<geneLocation type="mitochondrion" evidence="1"/>
<accession>T1QDV0</accession>
<dbReference type="EMBL" id="KC121006">
    <property type="protein sequence ID" value="AFZ64048.1"/>
    <property type="molecule type" value="Genomic_DNA"/>
</dbReference>
<proteinExistence type="predicted"/>
<protein>
    <submittedName>
        <fullName evidence="1">Uncharacterized protein</fullName>
    </submittedName>
</protein>
<evidence type="ECO:0000313" key="1">
    <source>
        <dbReference type="EMBL" id="AFZ64048.1"/>
    </source>
</evidence>
<organism evidence="1">
    <name type="scientific">Phalansterium sp. PJK-2012</name>
    <dbReference type="NCBI Taxonomy" id="1267188"/>
    <lineage>
        <taxon>Eukaryota</taxon>
        <taxon>Amoebozoa</taxon>
        <taxon>Evosea</taxon>
        <taxon>Variosea</taxon>
        <taxon>Phalansterium</taxon>
    </lineage>
</organism>
<reference evidence="1" key="1">
    <citation type="journal article" date="2013" name="Protist Genomics">
        <title>The complete mitochondrial genome from an unidentified Phalansterium species.</title>
        <authorList>
            <person name="Pombert J.-F."/>
            <person name="Smirnov A."/>
            <person name="James E.R."/>
            <person name="Janouskovec J."/>
            <person name="Gray M.W."/>
            <person name="Keeling P.J."/>
        </authorList>
    </citation>
    <scope>NUCLEOTIDE SEQUENCE</scope>
    <source>
        <strain evidence="1">UTEX1284</strain>
    </source>
</reference>
<name>T1QDV0_9EUKA</name>
<dbReference type="AlphaFoldDB" id="T1QDV0"/>
<keyword evidence="1" id="KW-0496">Mitochondrion</keyword>
<gene>
    <name evidence="1" type="primary">orf131</name>
</gene>
<sequence>MVKSSQLEGAQHNILFIENMISEFGSISPAFLKHGFTSVLEAALVVAFWGDRVMRLDEEYLKNWLDYKQAAYQRIISLDNCGVVHHSKELDDFVGLTFADIIDIVKQYVTIFMIREQKQKDSKKLDSKILF</sequence>